<evidence type="ECO:0000256" key="1">
    <source>
        <dbReference type="ARBA" id="ARBA00009477"/>
    </source>
</evidence>
<dbReference type="Pfam" id="PF25954">
    <property type="entry name" value="Beta-barrel_RND_2"/>
    <property type="match status" value="1"/>
</dbReference>
<dbReference type="PANTHER" id="PTHR30469">
    <property type="entry name" value="MULTIDRUG RESISTANCE PROTEIN MDTA"/>
    <property type="match status" value="1"/>
</dbReference>
<name>A0ABY4CNZ2_9BACL</name>
<dbReference type="EMBL" id="CP089291">
    <property type="protein sequence ID" value="UOF92165.1"/>
    <property type="molecule type" value="Genomic_DNA"/>
</dbReference>
<feature type="domain" description="YknX-like C-terminal permuted SH3-like" evidence="5">
    <location>
        <begin position="396"/>
        <end position="462"/>
    </location>
</feature>
<keyword evidence="3" id="KW-0732">Signal</keyword>
<gene>
    <name evidence="6" type="ORF">LSG31_08200</name>
</gene>
<dbReference type="Gene3D" id="2.40.420.20">
    <property type="match status" value="1"/>
</dbReference>
<evidence type="ECO:0000259" key="5">
    <source>
        <dbReference type="Pfam" id="PF25989"/>
    </source>
</evidence>
<proteinExistence type="inferred from homology"/>
<dbReference type="Pfam" id="PF25989">
    <property type="entry name" value="YknX_C"/>
    <property type="match status" value="1"/>
</dbReference>
<dbReference type="Gene3D" id="2.40.50.100">
    <property type="match status" value="2"/>
</dbReference>
<evidence type="ECO:0000313" key="6">
    <source>
        <dbReference type="EMBL" id="UOF92165.1"/>
    </source>
</evidence>
<keyword evidence="2" id="KW-0175">Coiled coil</keyword>
<feature type="coiled-coil region" evidence="2">
    <location>
        <begin position="164"/>
        <end position="280"/>
    </location>
</feature>
<dbReference type="RefSeq" id="WP_347438851.1">
    <property type="nucleotide sequence ID" value="NZ_CP089291.1"/>
</dbReference>
<dbReference type="InterPro" id="IPR058792">
    <property type="entry name" value="Beta-barrel_RND_2"/>
</dbReference>
<dbReference type="InterPro" id="IPR006143">
    <property type="entry name" value="RND_pump_MFP"/>
</dbReference>
<keyword evidence="7" id="KW-1185">Reference proteome</keyword>
<organism evidence="6 7">
    <name type="scientific">Fodinisporobacter ferrooxydans</name>
    <dbReference type="NCBI Taxonomy" id="2901836"/>
    <lineage>
        <taxon>Bacteria</taxon>
        <taxon>Bacillati</taxon>
        <taxon>Bacillota</taxon>
        <taxon>Bacilli</taxon>
        <taxon>Bacillales</taxon>
        <taxon>Alicyclobacillaceae</taxon>
        <taxon>Fodinisporobacter</taxon>
    </lineage>
</organism>
<comment type="similarity">
    <text evidence="1">Belongs to the membrane fusion protein (MFP) (TC 8.A.1) family.</text>
</comment>
<dbReference type="NCBIfam" id="TIGR01730">
    <property type="entry name" value="RND_mfp"/>
    <property type="match status" value="1"/>
</dbReference>
<feature type="chain" id="PRO_5046879354" evidence="3">
    <location>
        <begin position="20"/>
        <end position="467"/>
    </location>
</feature>
<dbReference type="SUPFAM" id="SSF111369">
    <property type="entry name" value="HlyD-like secretion proteins"/>
    <property type="match status" value="2"/>
</dbReference>
<dbReference type="Gene3D" id="2.40.30.170">
    <property type="match status" value="1"/>
</dbReference>
<protein>
    <submittedName>
        <fullName evidence="6">Efflux RND transporter periplasmic adaptor subunit</fullName>
    </submittedName>
</protein>
<evidence type="ECO:0000313" key="7">
    <source>
        <dbReference type="Proteomes" id="UP000830167"/>
    </source>
</evidence>
<evidence type="ECO:0000256" key="3">
    <source>
        <dbReference type="SAM" id="SignalP"/>
    </source>
</evidence>
<dbReference type="Proteomes" id="UP000830167">
    <property type="component" value="Chromosome"/>
</dbReference>
<dbReference type="PROSITE" id="PS51257">
    <property type="entry name" value="PROKAR_LIPOPROTEIN"/>
    <property type="match status" value="1"/>
</dbReference>
<sequence length="467" mass="48886">MRKVTLSLMFSTLLAGATAVSGCGAQATVEHVNGTPLAVRVTHVTQGWMSQGPVYIGTAQPSQEVQIMAKIFGKVAAVNVSVGSRVKAGDTLFTLDDKDIRDAVAQAQAAVASAQAGVQTAATQQQSAANQASSGAVQAKGGMIQAQTAVNQAQNAVVQAQNGVATAKQALDDATTNKSRYEQLYAQNVIPKAQLEQYETAYVNAQAAYENAQKALQTAQNNLASAQQALQNASSGYETAQNQVNIAQSQAGIQASEQAVKQAQASLQAAEDQLADTVVKSPINGIVGVKNLEVGDIVNPNLPGAPIMDVANLDTIKVLVYLPASVINQVKTGDPVMVKAVALNQYFKGTVKHISPLDDLGKGYPVEVSVPNPDLALKKGMVTEVSLLTPQSKHGILVPTAAIVHENGKTYVYVDDHDIAKRKEIVIDAQEGAQTLVTSGLNDNEQVVASQLSLIKDAQKITAESSQ</sequence>
<feature type="signal peptide" evidence="3">
    <location>
        <begin position="1"/>
        <end position="19"/>
    </location>
</feature>
<evidence type="ECO:0000256" key="2">
    <source>
        <dbReference type="SAM" id="Coils"/>
    </source>
</evidence>
<accession>A0ABY4CNZ2</accession>
<evidence type="ECO:0000259" key="4">
    <source>
        <dbReference type="Pfam" id="PF25954"/>
    </source>
</evidence>
<dbReference type="InterPro" id="IPR058637">
    <property type="entry name" value="YknX-like_C"/>
</dbReference>
<reference evidence="6" key="1">
    <citation type="submission" date="2021-12" db="EMBL/GenBank/DDBJ databases">
        <title>Alicyclobacillaceae gen. nov., sp. nov., isolated from chalcocite enrichment system.</title>
        <authorList>
            <person name="Jiang Z."/>
        </authorList>
    </citation>
    <scope>NUCLEOTIDE SEQUENCE</scope>
    <source>
        <strain evidence="6">MYW30-H2</strain>
    </source>
</reference>
<feature type="domain" description="CusB-like beta-barrel" evidence="4">
    <location>
        <begin position="321"/>
        <end position="389"/>
    </location>
</feature>
<dbReference type="Gene3D" id="1.10.287.470">
    <property type="entry name" value="Helix hairpin bin"/>
    <property type="match status" value="1"/>
</dbReference>